<name>A0A9P8PGV4_9ASCO</name>
<evidence type="ECO:0008006" key="12">
    <source>
        <dbReference type="Google" id="ProtNLM"/>
    </source>
</evidence>
<reference evidence="10" key="1">
    <citation type="journal article" date="2021" name="Open Biol.">
        <title>Shared evolutionary footprints suggest mitochondrial oxidative damage underlies multiple complex I losses in fungi.</title>
        <authorList>
            <person name="Schikora-Tamarit M.A."/>
            <person name="Marcet-Houben M."/>
            <person name="Nosek J."/>
            <person name="Gabaldon T."/>
        </authorList>
    </citation>
    <scope>NUCLEOTIDE SEQUENCE</scope>
    <source>
        <strain evidence="10">CBS6341</strain>
    </source>
</reference>
<evidence type="ECO:0000256" key="3">
    <source>
        <dbReference type="ARBA" id="ARBA00022448"/>
    </source>
</evidence>
<dbReference type="InterPro" id="IPR050363">
    <property type="entry name" value="MIP/Aquaporin"/>
</dbReference>
<keyword evidence="6 9" id="KW-0472">Membrane</keyword>
<dbReference type="PROSITE" id="PS00221">
    <property type="entry name" value="MIP"/>
    <property type="match status" value="1"/>
</dbReference>
<feature type="transmembrane region" description="Helical" evidence="9">
    <location>
        <begin position="215"/>
        <end position="235"/>
    </location>
</feature>
<evidence type="ECO:0000256" key="1">
    <source>
        <dbReference type="ARBA" id="ARBA00004141"/>
    </source>
</evidence>
<feature type="compositionally biased region" description="Low complexity" evidence="8">
    <location>
        <begin position="75"/>
        <end position="87"/>
    </location>
</feature>
<evidence type="ECO:0000256" key="7">
    <source>
        <dbReference type="RuleBase" id="RU000477"/>
    </source>
</evidence>
<comment type="caution">
    <text evidence="10">The sequence shown here is derived from an EMBL/GenBank/DDBJ whole genome shotgun (WGS) entry which is preliminary data.</text>
</comment>
<dbReference type="AlphaFoldDB" id="A0A9P8PGV4"/>
<evidence type="ECO:0000256" key="8">
    <source>
        <dbReference type="SAM" id="MobiDB-lite"/>
    </source>
</evidence>
<feature type="transmembrane region" description="Helical" evidence="9">
    <location>
        <begin position="353"/>
        <end position="373"/>
    </location>
</feature>
<reference evidence="10" key="2">
    <citation type="submission" date="2021-01" db="EMBL/GenBank/DDBJ databases">
        <authorList>
            <person name="Schikora-Tamarit M.A."/>
        </authorList>
    </citation>
    <scope>NUCLEOTIDE SEQUENCE</scope>
    <source>
        <strain evidence="10">CBS6341</strain>
    </source>
</reference>
<protein>
    <recommendedName>
        <fullName evidence="12">Aquaporin</fullName>
    </recommendedName>
</protein>
<dbReference type="InterPro" id="IPR000425">
    <property type="entry name" value="MIP"/>
</dbReference>
<evidence type="ECO:0000256" key="9">
    <source>
        <dbReference type="SAM" id="Phobius"/>
    </source>
</evidence>
<dbReference type="Proteomes" id="UP000769528">
    <property type="component" value="Unassembled WGS sequence"/>
</dbReference>
<dbReference type="CDD" id="cd00333">
    <property type="entry name" value="MIP"/>
    <property type="match status" value="1"/>
</dbReference>
<keyword evidence="3 7" id="KW-0813">Transport</keyword>
<dbReference type="InterPro" id="IPR022357">
    <property type="entry name" value="MIP_CS"/>
</dbReference>
<dbReference type="EMBL" id="JAEUBF010001261">
    <property type="protein sequence ID" value="KAH3672008.1"/>
    <property type="molecule type" value="Genomic_DNA"/>
</dbReference>
<evidence type="ECO:0000313" key="11">
    <source>
        <dbReference type="Proteomes" id="UP000769528"/>
    </source>
</evidence>
<dbReference type="InterPro" id="IPR023271">
    <property type="entry name" value="Aquaporin-like"/>
</dbReference>
<dbReference type="GO" id="GO:0015250">
    <property type="term" value="F:water channel activity"/>
    <property type="evidence" value="ECO:0007669"/>
    <property type="project" value="TreeGrafter"/>
</dbReference>
<feature type="region of interest" description="Disordered" evidence="8">
    <location>
        <begin position="63"/>
        <end position="91"/>
    </location>
</feature>
<evidence type="ECO:0000256" key="6">
    <source>
        <dbReference type="ARBA" id="ARBA00023136"/>
    </source>
</evidence>
<evidence type="ECO:0000256" key="5">
    <source>
        <dbReference type="ARBA" id="ARBA00022989"/>
    </source>
</evidence>
<keyword evidence="11" id="KW-1185">Reference proteome</keyword>
<keyword evidence="4 7" id="KW-0812">Transmembrane</keyword>
<dbReference type="PANTHER" id="PTHR43829:SF9">
    <property type="entry name" value="AQUAPORIN-9"/>
    <property type="match status" value="1"/>
</dbReference>
<comment type="similarity">
    <text evidence="2 7">Belongs to the MIP/aquaporin (TC 1.A.8) family.</text>
</comment>
<dbReference type="GO" id="GO:0015254">
    <property type="term" value="F:glycerol channel activity"/>
    <property type="evidence" value="ECO:0007669"/>
    <property type="project" value="TreeGrafter"/>
</dbReference>
<keyword evidence="5 9" id="KW-1133">Transmembrane helix</keyword>
<dbReference type="OrthoDB" id="3222at2759"/>
<dbReference type="GO" id="GO:0005886">
    <property type="term" value="C:plasma membrane"/>
    <property type="evidence" value="ECO:0007669"/>
    <property type="project" value="TreeGrafter"/>
</dbReference>
<accession>A0A9P8PGV4</accession>
<feature type="compositionally biased region" description="Polar residues" evidence="8">
    <location>
        <begin position="65"/>
        <end position="74"/>
    </location>
</feature>
<dbReference type="PRINTS" id="PR00783">
    <property type="entry name" value="MINTRINSICP"/>
</dbReference>
<sequence>MSDGSKPEIFHSDDINEVYLDHPGKPVAINSLHTPSNVFRSISSTSIASTPFIDFRQHQKIQHLKGSSSHQEFQSNHSSDLNNSNSSKDFDTEHETNYYAAPASGLERAATNDSRSHGTPPKMYNFVQRWRYAFREPLAEFFGTMVLVMFGDGVVAQVKLSSGASGNYTQIAFCWATAVFLGYQCSAGISGGHLNPAVTLSAAVFRKFPWRKVPGYIFSQFFGGFIGAFLVYGVYLQAFNDYEGPGIRTVTGDHASAGVFCTFPQEFLSTKGQVTSEVVATALLQFGIFSMTDPYNAPLGSSFPFGLFVLIYGLGSAYGYLTGYALNLARDFGPRLAAAAIGYPSEMFSYGNYYFWVPIVAPILGALLGAFLYDLFLYQGLDSPLNQPDFGWSERVKHIKEFKLSDMKPDFDIERGELANQQN</sequence>
<gene>
    <name evidence="10" type="ORF">WICMUC_004515</name>
</gene>
<proteinExistence type="inferred from homology"/>
<dbReference type="PANTHER" id="PTHR43829">
    <property type="entry name" value="AQUAPORIN OR AQUAGLYCEROPORIN RELATED"/>
    <property type="match status" value="1"/>
</dbReference>
<evidence type="ECO:0000256" key="2">
    <source>
        <dbReference type="ARBA" id="ARBA00006175"/>
    </source>
</evidence>
<dbReference type="NCBIfam" id="TIGR00861">
    <property type="entry name" value="MIP"/>
    <property type="match status" value="1"/>
</dbReference>
<evidence type="ECO:0000256" key="4">
    <source>
        <dbReference type="ARBA" id="ARBA00022692"/>
    </source>
</evidence>
<dbReference type="Pfam" id="PF00230">
    <property type="entry name" value="MIP"/>
    <property type="match status" value="1"/>
</dbReference>
<feature type="transmembrane region" description="Helical" evidence="9">
    <location>
        <begin position="303"/>
        <end position="326"/>
    </location>
</feature>
<comment type="subcellular location">
    <subcellularLocation>
        <location evidence="1">Membrane</location>
        <topology evidence="1">Multi-pass membrane protein</topology>
    </subcellularLocation>
</comment>
<organism evidence="10 11">
    <name type="scientific">Wickerhamomyces mucosus</name>
    <dbReference type="NCBI Taxonomy" id="1378264"/>
    <lineage>
        <taxon>Eukaryota</taxon>
        <taxon>Fungi</taxon>
        <taxon>Dikarya</taxon>
        <taxon>Ascomycota</taxon>
        <taxon>Saccharomycotina</taxon>
        <taxon>Saccharomycetes</taxon>
        <taxon>Phaffomycetales</taxon>
        <taxon>Wickerhamomycetaceae</taxon>
        <taxon>Wickerhamomyces</taxon>
    </lineage>
</organism>
<dbReference type="SUPFAM" id="SSF81338">
    <property type="entry name" value="Aquaporin-like"/>
    <property type="match status" value="1"/>
</dbReference>
<evidence type="ECO:0000313" key="10">
    <source>
        <dbReference type="EMBL" id="KAH3672008.1"/>
    </source>
</evidence>
<dbReference type="Gene3D" id="1.20.1080.10">
    <property type="entry name" value="Glycerol uptake facilitator protein"/>
    <property type="match status" value="1"/>
</dbReference>